<dbReference type="PIRSF" id="PIRSF001434">
    <property type="entry name" value="CGS"/>
    <property type="match status" value="1"/>
</dbReference>
<dbReference type="GO" id="GO:0004124">
    <property type="term" value="F:cysteine synthase activity"/>
    <property type="evidence" value="ECO:0007669"/>
    <property type="project" value="UniProtKB-EC"/>
</dbReference>
<comment type="cofactor">
    <cofactor evidence="1 6">
        <name>pyridoxal 5'-phosphate</name>
        <dbReference type="ChEBI" id="CHEBI:597326"/>
    </cofactor>
</comment>
<dbReference type="GO" id="GO:0006535">
    <property type="term" value="P:cysteine biosynthetic process from serine"/>
    <property type="evidence" value="ECO:0007669"/>
    <property type="project" value="TreeGrafter"/>
</dbReference>
<dbReference type="InterPro" id="IPR015421">
    <property type="entry name" value="PyrdxlP-dep_Trfase_major"/>
</dbReference>
<evidence type="ECO:0000256" key="4">
    <source>
        <dbReference type="ARBA" id="ARBA00022898"/>
    </source>
</evidence>
<dbReference type="Pfam" id="PF01053">
    <property type="entry name" value="Cys_Met_Meta_PP"/>
    <property type="match status" value="1"/>
</dbReference>
<dbReference type="GO" id="GO:0005737">
    <property type="term" value="C:cytoplasm"/>
    <property type="evidence" value="ECO:0007669"/>
    <property type="project" value="TreeGrafter"/>
</dbReference>
<proteinExistence type="inferred from homology"/>
<dbReference type="RefSeq" id="WP_254757931.1">
    <property type="nucleotide sequence ID" value="NZ_JANCLT010000002.1"/>
</dbReference>
<evidence type="ECO:0000256" key="6">
    <source>
        <dbReference type="RuleBase" id="RU362118"/>
    </source>
</evidence>
<gene>
    <name evidence="7" type="ORF">NK662_05685</name>
</gene>
<dbReference type="Gene3D" id="3.90.1150.10">
    <property type="entry name" value="Aspartate Aminotransferase, domain 1"/>
    <property type="match status" value="1"/>
</dbReference>
<dbReference type="CDD" id="cd00614">
    <property type="entry name" value="CGS_like"/>
    <property type="match status" value="1"/>
</dbReference>
<comment type="caution">
    <text evidence="7">The sequence shown here is derived from an EMBL/GenBank/DDBJ whole genome shotgun (WGS) entry which is preliminary data.</text>
</comment>
<dbReference type="AlphaFoldDB" id="A0AA41X723"/>
<feature type="modified residue" description="N6-(pyridoxal phosphate)lysine" evidence="5">
    <location>
        <position position="208"/>
    </location>
</feature>
<evidence type="ECO:0000313" key="7">
    <source>
        <dbReference type="EMBL" id="MCP8968030.1"/>
    </source>
</evidence>
<dbReference type="EMBL" id="JANCLT010000002">
    <property type="protein sequence ID" value="MCP8968030.1"/>
    <property type="molecule type" value="Genomic_DNA"/>
</dbReference>
<dbReference type="PANTHER" id="PTHR43797">
    <property type="entry name" value="HOMOCYSTEINE/CYSTEINE SYNTHASE"/>
    <property type="match status" value="1"/>
</dbReference>
<dbReference type="NCBIfam" id="TIGR01326">
    <property type="entry name" value="OAH_OAS_sulfhy"/>
    <property type="match status" value="1"/>
</dbReference>
<evidence type="ECO:0000313" key="8">
    <source>
        <dbReference type="Proteomes" id="UP001156102"/>
    </source>
</evidence>
<sequence>MGETWKQGTICVQGGYSPKNGEPRVLPLYQSTTYKYDTPDDLAALFNLQAEGYIYTRIGNPTIAAFEAKFAQLEGGVGAVATASGQAAIMLAILNICNAGDHLLCASTVYGGTYNLFAVSLKKLGIEATFFNPDLPAAEIAALAKPNTRLVYAETLGNPAMNVLDFAALSQASKELGVPLVIDNTLATPYLCRPFEHGANIVVHSTTKYADGHASAMGGIVVDGGNFDWTNGKYQELVEPDPSYHGVRYVQDFGAAAYIVKARVQLLRDYGNCMSPFNAYLSNLGLETLHLRMERHSQNALAIAKWLEQDERISWVNYPGLASSDQYERAQAYLPKGASGVLTFGVKGGLEQAKAFIENLKVAALVTHVADARTCVIHPASTTHRQMTEEQQRQAGVTPDLIRLSVGIEDVEDLIADLNQALSGGKQYAHHRG</sequence>
<protein>
    <submittedName>
        <fullName evidence="7">Bifunctional O-acetylhomoserine aminocarboxypropyltransferase/cysteine synthase</fullName>
        <ecNumber evidence="7">2.5.1.47</ecNumber>
    </submittedName>
</protein>
<dbReference type="FunFam" id="3.40.640.10:FF:000035">
    <property type="entry name" value="O-succinylhomoserine sulfhydrylase"/>
    <property type="match status" value="1"/>
</dbReference>
<evidence type="ECO:0000256" key="2">
    <source>
        <dbReference type="ARBA" id="ARBA00009077"/>
    </source>
</evidence>
<evidence type="ECO:0000256" key="3">
    <source>
        <dbReference type="ARBA" id="ARBA00022679"/>
    </source>
</evidence>
<keyword evidence="3 7" id="KW-0808">Transferase</keyword>
<dbReference type="Gene3D" id="3.40.640.10">
    <property type="entry name" value="Type I PLP-dependent aspartate aminotransferase-like (Major domain)"/>
    <property type="match status" value="1"/>
</dbReference>
<name>A0AA41X723_9BACI</name>
<organism evidence="7 8">
    <name type="scientific">Ectobacillus ponti</name>
    <dbReference type="NCBI Taxonomy" id="2961894"/>
    <lineage>
        <taxon>Bacteria</taxon>
        <taxon>Bacillati</taxon>
        <taxon>Bacillota</taxon>
        <taxon>Bacilli</taxon>
        <taxon>Bacillales</taxon>
        <taxon>Bacillaceae</taxon>
        <taxon>Ectobacillus</taxon>
    </lineage>
</organism>
<dbReference type="NCBIfam" id="NF005215">
    <property type="entry name" value="PRK06702.1"/>
    <property type="match status" value="1"/>
</dbReference>
<dbReference type="InterPro" id="IPR006235">
    <property type="entry name" value="OAc-hSer/O-AcSer_sulfhydrylase"/>
</dbReference>
<evidence type="ECO:0000256" key="5">
    <source>
        <dbReference type="PIRSR" id="PIRSR001434-2"/>
    </source>
</evidence>
<dbReference type="InterPro" id="IPR000277">
    <property type="entry name" value="Cys/Met-Metab_PyrdxlP-dep_enz"/>
</dbReference>
<dbReference type="GO" id="GO:0071269">
    <property type="term" value="P:L-homocysteine biosynthetic process"/>
    <property type="evidence" value="ECO:0007669"/>
    <property type="project" value="TreeGrafter"/>
</dbReference>
<keyword evidence="4 5" id="KW-0663">Pyridoxal phosphate</keyword>
<dbReference type="GO" id="GO:0019346">
    <property type="term" value="P:transsulfuration"/>
    <property type="evidence" value="ECO:0007669"/>
    <property type="project" value="InterPro"/>
</dbReference>
<evidence type="ECO:0000256" key="1">
    <source>
        <dbReference type="ARBA" id="ARBA00001933"/>
    </source>
</evidence>
<dbReference type="GO" id="GO:0030170">
    <property type="term" value="F:pyridoxal phosphate binding"/>
    <property type="evidence" value="ECO:0007669"/>
    <property type="project" value="InterPro"/>
</dbReference>
<dbReference type="GO" id="GO:0003961">
    <property type="term" value="F:O-acetylhomoserine aminocarboxypropyltransferase activity"/>
    <property type="evidence" value="ECO:0007669"/>
    <property type="project" value="TreeGrafter"/>
</dbReference>
<accession>A0AA41X723</accession>
<keyword evidence="8" id="KW-1185">Reference proteome</keyword>
<dbReference type="InterPro" id="IPR015422">
    <property type="entry name" value="PyrdxlP-dep_Trfase_small"/>
</dbReference>
<dbReference type="Proteomes" id="UP001156102">
    <property type="component" value="Unassembled WGS sequence"/>
</dbReference>
<dbReference type="PANTHER" id="PTHR43797:SF3">
    <property type="entry name" value="O-ACETYLHOMOSERINE SULFHYDRYLASE"/>
    <property type="match status" value="1"/>
</dbReference>
<comment type="similarity">
    <text evidence="2 6">Belongs to the trans-sulfuration enzymes family.</text>
</comment>
<dbReference type="InterPro" id="IPR015424">
    <property type="entry name" value="PyrdxlP-dep_Trfase"/>
</dbReference>
<dbReference type="EC" id="2.5.1.47" evidence="7"/>
<reference evidence="7" key="1">
    <citation type="submission" date="2022-07" db="EMBL/GenBank/DDBJ databases">
        <authorList>
            <person name="Li W.-J."/>
            <person name="Deng Q.-Q."/>
        </authorList>
    </citation>
    <scope>NUCLEOTIDE SEQUENCE</scope>
    <source>
        <strain evidence="7">SYSU M60031</strain>
    </source>
</reference>
<dbReference type="SUPFAM" id="SSF53383">
    <property type="entry name" value="PLP-dependent transferases"/>
    <property type="match status" value="1"/>
</dbReference>